<name>A0A6D2L643_9BRAS</name>
<dbReference type="SUPFAM" id="SSF81383">
    <property type="entry name" value="F-box domain"/>
    <property type="match status" value="1"/>
</dbReference>
<dbReference type="PANTHER" id="PTHR31900:SF34">
    <property type="entry name" value="EMB|CAB62440.1-RELATED"/>
    <property type="match status" value="1"/>
</dbReference>
<dbReference type="SUPFAM" id="SSF52047">
    <property type="entry name" value="RNI-like"/>
    <property type="match status" value="1"/>
</dbReference>
<feature type="domain" description="F-box" evidence="1">
    <location>
        <begin position="32"/>
        <end position="80"/>
    </location>
</feature>
<proteinExistence type="predicted"/>
<dbReference type="InterPro" id="IPR050232">
    <property type="entry name" value="FBL13/AtMIF1-like"/>
</dbReference>
<dbReference type="InterPro" id="IPR032675">
    <property type="entry name" value="LRR_dom_sf"/>
</dbReference>
<evidence type="ECO:0000313" key="2">
    <source>
        <dbReference type="EMBL" id="CAA7055392.1"/>
    </source>
</evidence>
<dbReference type="Gene3D" id="1.20.1280.50">
    <property type="match status" value="1"/>
</dbReference>
<evidence type="ECO:0000313" key="3">
    <source>
        <dbReference type="Proteomes" id="UP000467841"/>
    </source>
</evidence>
<dbReference type="SMART" id="SM00579">
    <property type="entry name" value="FBD"/>
    <property type="match status" value="1"/>
</dbReference>
<protein>
    <recommendedName>
        <fullName evidence="1">F-box domain-containing protein</fullName>
    </recommendedName>
</protein>
<organism evidence="2 3">
    <name type="scientific">Microthlaspi erraticum</name>
    <dbReference type="NCBI Taxonomy" id="1685480"/>
    <lineage>
        <taxon>Eukaryota</taxon>
        <taxon>Viridiplantae</taxon>
        <taxon>Streptophyta</taxon>
        <taxon>Embryophyta</taxon>
        <taxon>Tracheophyta</taxon>
        <taxon>Spermatophyta</taxon>
        <taxon>Magnoliopsida</taxon>
        <taxon>eudicotyledons</taxon>
        <taxon>Gunneridae</taxon>
        <taxon>Pentapetalae</taxon>
        <taxon>rosids</taxon>
        <taxon>malvids</taxon>
        <taxon>Brassicales</taxon>
        <taxon>Brassicaceae</taxon>
        <taxon>Coluteocarpeae</taxon>
        <taxon>Microthlaspi</taxon>
    </lineage>
</organism>
<dbReference type="EMBL" id="CACVBM020001607">
    <property type="protein sequence ID" value="CAA7055392.1"/>
    <property type="molecule type" value="Genomic_DNA"/>
</dbReference>
<accession>A0A6D2L643</accession>
<dbReference type="AlphaFoldDB" id="A0A6D2L643"/>
<dbReference type="InterPro" id="IPR036047">
    <property type="entry name" value="F-box-like_dom_sf"/>
</dbReference>
<dbReference type="PROSITE" id="PS50181">
    <property type="entry name" value="FBOX"/>
    <property type="match status" value="1"/>
</dbReference>
<dbReference type="Proteomes" id="UP000467841">
    <property type="component" value="Unassembled WGS sequence"/>
</dbReference>
<dbReference type="Pfam" id="PF00646">
    <property type="entry name" value="F-box"/>
    <property type="match status" value="1"/>
</dbReference>
<dbReference type="Pfam" id="PF24758">
    <property type="entry name" value="LRR_At5g56370"/>
    <property type="match status" value="1"/>
</dbReference>
<dbReference type="InterPro" id="IPR055411">
    <property type="entry name" value="LRR_FXL15/At3g58940/PEG3-like"/>
</dbReference>
<evidence type="ECO:0000259" key="1">
    <source>
        <dbReference type="PROSITE" id="PS50181"/>
    </source>
</evidence>
<dbReference type="PANTHER" id="PTHR31900">
    <property type="entry name" value="F-BOX/RNI SUPERFAMILY PROTEIN-RELATED"/>
    <property type="match status" value="1"/>
</dbReference>
<dbReference type="InterPro" id="IPR053781">
    <property type="entry name" value="F-box_AtFBL13-like"/>
</dbReference>
<dbReference type="Gene3D" id="3.80.10.10">
    <property type="entry name" value="Ribonuclease Inhibitor"/>
    <property type="match status" value="1"/>
</dbReference>
<comment type="caution">
    <text evidence="2">The sequence shown here is derived from an EMBL/GenBank/DDBJ whole genome shotgun (WGS) entry which is preliminary data.</text>
</comment>
<dbReference type="OrthoDB" id="1110904at2759"/>
<dbReference type="InterPro" id="IPR006566">
    <property type="entry name" value="FBD"/>
</dbReference>
<gene>
    <name evidence="2" type="ORF">MERR_LOCUS42628</name>
</gene>
<sequence>MLGLVLLIFGSIWLGLILRKRAISCRRIGRDEDRISALPDDLLLRILLFVPTEDAVSTMILSKRWRSIWTMMPELDYKEIKYGTHKRIIGRLFGRPKSVWRFLSESMRLHKAPILENLAIELGPHCPVDVDVGMWIANAVDRRVRNLGFGIKWSAGPISLPKSLYMCDTIVHLRLSDKVYVDVSSSPVCLPFLTSLELVSVVYKDEDSLVRLLSSCPILKSLYVMRHHEDNVTKFNCWTQSCSIENKPRLDNALIYIWFYPDEEFMRSLSSIMYLELNLSALTVACCEAIKFSQLTECKIRPYNYDWFEPLVLLLQNSPKLKVLVIDQIYYRNEDFPLSWNQPSSIPECLSAYLEVFEWAGYGGTTEQKYMVSYIFANSKCLKRVGISLKSTWKRKDRNKIMKELESMPRISTSSQLLFSTQLKFKAN</sequence>
<dbReference type="CDD" id="cd22160">
    <property type="entry name" value="F-box_AtFBL13-like"/>
    <property type="match status" value="1"/>
</dbReference>
<reference evidence="2" key="1">
    <citation type="submission" date="2020-01" db="EMBL/GenBank/DDBJ databases">
        <authorList>
            <person name="Mishra B."/>
        </authorList>
    </citation>
    <scope>NUCLEOTIDE SEQUENCE [LARGE SCALE GENOMIC DNA]</scope>
</reference>
<dbReference type="Pfam" id="PF08387">
    <property type="entry name" value="FBD"/>
    <property type="match status" value="1"/>
</dbReference>
<keyword evidence="3" id="KW-1185">Reference proteome</keyword>
<dbReference type="SMART" id="SM00256">
    <property type="entry name" value="FBOX"/>
    <property type="match status" value="1"/>
</dbReference>
<dbReference type="InterPro" id="IPR001810">
    <property type="entry name" value="F-box_dom"/>
</dbReference>